<name>A0A848J6Y5_9BACT</name>
<dbReference type="SUPFAM" id="SSF161098">
    <property type="entry name" value="MetI-like"/>
    <property type="match status" value="1"/>
</dbReference>
<proteinExistence type="inferred from homology"/>
<dbReference type="Gene3D" id="1.10.3720.10">
    <property type="entry name" value="MetI-like"/>
    <property type="match status" value="1"/>
</dbReference>
<feature type="domain" description="ABC transmembrane type-1" evidence="9">
    <location>
        <begin position="54"/>
        <end position="268"/>
    </location>
</feature>
<accession>A0A848J6Y5</accession>
<dbReference type="PANTHER" id="PTHR42929">
    <property type="entry name" value="INNER MEMBRANE ABC TRANSPORTER PERMEASE PROTEIN YDCU-RELATED-RELATED"/>
    <property type="match status" value="1"/>
</dbReference>
<dbReference type="CDD" id="cd06261">
    <property type="entry name" value="TM_PBP2"/>
    <property type="match status" value="1"/>
</dbReference>
<keyword evidence="6 8" id="KW-1133">Transmembrane helix</keyword>
<comment type="similarity">
    <text evidence="2">Belongs to the binding-protein-dependent transport system permease family. CysTW subfamily.</text>
</comment>
<dbReference type="RefSeq" id="WP_169681258.1">
    <property type="nucleotide sequence ID" value="NZ_JABBNU010000006.1"/>
</dbReference>
<evidence type="ECO:0000256" key="6">
    <source>
        <dbReference type="ARBA" id="ARBA00022989"/>
    </source>
</evidence>
<dbReference type="InterPro" id="IPR035906">
    <property type="entry name" value="MetI-like_sf"/>
</dbReference>
<evidence type="ECO:0000256" key="8">
    <source>
        <dbReference type="SAM" id="Phobius"/>
    </source>
</evidence>
<keyword evidence="11" id="KW-1185">Reference proteome</keyword>
<dbReference type="AlphaFoldDB" id="A0A848J6Y5"/>
<dbReference type="Proteomes" id="UP000559010">
    <property type="component" value="Unassembled WGS sequence"/>
</dbReference>
<dbReference type="GO" id="GO:0005886">
    <property type="term" value="C:plasma membrane"/>
    <property type="evidence" value="ECO:0007669"/>
    <property type="project" value="UniProtKB-SubCell"/>
</dbReference>
<comment type="caution">
    <text evidence="10">The sequence shown here is derived from an EMBL/GenBank/DDBJ whole genome shotgun (WGS) entry which is preliminary data.</text>
</comment>
<keyword evidence="7 8" id="KW-0472">Membrane</keyword>
<feature type="transmembrane region" description="Helical" evidence="8">
    <location>
        <begin position="204"/>
        <end position="223"/>
    </location>
</feature>
<dbReference type="PROSITE" id="PS50928">
    <property type="entry name" value="ABC_TM1"/>
    <property type="match status" value="1"/>
</dbReference>
<evidence type="ECO:0000313" key="10">
    <source>
        <dbReference type="EMBL" id="NMM48872.1"/>
    </source>
</evidence>
<keyword evidence="4" id="KW-1003">Cell membrane</keyword>
<evidence type="ECO:0000313" key="11">
    <source>
        <dbReference type="Proteomes" id="UP000559010"/>
    </source>
</evidence>
<keyword evidence="5 8" id="KW-0812">Transmembrane</keyword>
<evidence type="ECO:0000256" key="7">
    <source>
        <dbReference type="ARBA" id="ARBA00023136"/>
    </source>
</evidence>
<organism evidence="10 11">
    <name type="scientific">Marinigracilibium pacificum</name>
    <dbReference type="NCBI Taxonomy" id="2729599"/>
    <lineage>
        <taxon>Bacteria</taxon>
        <taxon>Pseudomonadati</taxon>
        <taxon>Bacteroidota</taxon>
        <taxon>Cytophagia</taxon>
        <taxon>Cytophagales</taxon>
        <taxon>Flammeovirgaceae</taxon>
        <taxon>Marinigracilibium</taxon>
    </lineage>
</organism>
<dbReference type="PANTHER" id="PTHR42929:SF1">
    <property type="entry name" value="INNER MEMBRANE ABC TRANSPORTER PERMEASE PROTEIN YDCU-RELATED"/>
    <property type="match status" value="1"/>
</dbReference>
<dbReference type="EMBL" id="JABBNU010000006">
    <property type="protein sequence ID" value="NMM48872.1"/>
    <property type="molecule type" value="Genomic_DNA"/>
</dbReference>
<feature type="transmembrane region" description="Helical" evidence="8">
    <location>
        <begin position="54"/>
        <end position="80"/>
    </location>
</feature>
<evidence type="ECO:0000259" key="9">
    <source>
        <dbReference type="PROSITE" id="PS50928"/>
    </source>
</evidence>
<dbReference type="GO" id="GO:0055085">
    <property type="term" value="P:transmembrane transport"/>
    <property type="evidence" value="ECO:0007669"/>
    <property type="project" value="InterPro"/>
</dbReference>
<dbReference type="InterPro" id="IPR000515">
    <property type="entry name" value="MetI-like"/>
</dbReference>
<evidence type="ECO:0000256" key="1">
    <source>
        <dbReference type="ARBA" id="ARBA00004651"/>
    </source>
</evidence>
<comment type="subcellular location">
    <subcellularLocation>
        <location evidence="1">Cell membrane</location>
        <topology evidence="1">Multi-pass membrane protein</topology>
    </subcellularLocation>
</comment>
<gene>
    <name evidence="10" type="ORF">HH304_10715</name>
</gene>
<protein>
    <submittedName>
        <fullName evidence="10">Sulfate ABC transporter permease</fullName>
    </submittedName>
</protein>
<feature type="transmembrane region" description="Helical" evidence="8">
    <location>
        <begin position="249"/>
        <end position="269"/>
    </location>
</feature>
<evidence type="ECO:0000256" key="2">
    <source>
        <dbReference type="ARBA" id="ARBA00007069"/>
    </source>
</evidence>
<evidence type="ECO:0000256" key="4">
    <source>
        <dbReference type="ARBA" id="ARBA00022475"/>
    </source>
</evidence>
<feature type="transmembrane region" description="Helical" evidence="8">
    <location>
        <begin position="92"/>
        <end position="112"/>
    </location>
</feature>
<sequence>MKKNLLIGLFLIITLLPLGAGLCYSIFYSLGFSGVIGKGLTLEYWKEILFSGEFLYSLMYSLLIGIITVVISFSLAFLLYPLVRQSKYNGQLLMFIPLCVPPMVWAFFHYVVFTGSGLISRLAYSVGMIHGPADFPVLVNDQFGITVILTHVVMVVPFFILYFIRIHQSENIDELSLLASSFGATKTKVKLKVALPVLMYKSRVMLVLYLIFVAGSYEVPLLLGGQSPRMITVFILDKMQKFSLDDKPVAYGAAFLYVVLMVIIILFSVNKMTLAQDGKE</sequence>
<feature type="transmembrane region" description="Helical" evidence="8">
    <location>
        <begin position="143"/>
        <end position="164"/>
    </location>
</feature>
<reference evidence="10 11" key="1">
    <citation type="submission" date="2020-04" db="EMBL/GenBank/DDBJ databases">
        <title>Flammeovirgaceae bacterium KN852 isolated from deep sea.</title>
        <authorList>
            <person name="Zhang D.-C."/>
        </authorList>
    </citation>
    <scope>NUCLEOTIDE SEQUENCE [LARGE SCALE GENOMIC DNA]</scope>
    <source>
        <strain evidence="10 11">KN852</strain>
    </source>
</reference>
<evidence type="ECO:0000256" key="5">
    <source>
        <dbReference type="ARBA" id="ARBA00022692"/>
    </source>
</evidence>
<evidence type="ECO:0000256" key="3">
    <source>
        <dbReference type="ARBA" id="ARBA00022448"/>
    </source>
</evidence>
<keyword evidence="3" id="KW-0813">Transport</keyword>